<comment type="subcellular location">
    <subcellularLocation>
        <location evidence="1">Membrane</location>
        <topology evidence="1">Multi-pass membrane protein</topology>
    </subcellularLocation>
</comment>
<dbReference type="Pfam" id="PF11970">
    <property type="entry name" value="GPR_Gpa2_C"/>
    <property type="match status" value="1"/>
</dbReference>
<sequence length="600" mass="67036">MPPWPRHQATGSSPWEVAMPPLEARAVKHFTMAVLTPNQTYILHVATLVVASLSIFATILTSIWFFRMRRSFRHDLIMLLIYSDMFKGFWLLLFPAVELVAGKIETEETFCQVSGFFLSLSIEASDVAVSLIALHTALYIFRGEQGLYPFRKIAYGFAGVIPVVLATMTFVSSPGYVNTGQFCYLPFNPMWKRLALTWIPRYLAFTVILVLCVAIYIYVRVLMSRFGAAGDDSSKTLSRMSNLESLDRHRQPEATVPPTPVIKCHGLISSSMSSRRNSITVPEDRGRRPSLATLSTLHMDIPMVSHPSRLHSARMARRGSAQMWSSQFSTDLTGTTLSETTLTRRQSESDFRVSMGTTRCGSDDVIAPLEIQTQPDILHQAAAPESTTPSNSAESPGDYYHKSADASAAPSRTPSLPNLFSMLRKERNSARSSDSDVALSQRDFNTPGTVKTREKIIRQLRLLFIYPLVYVAVWILPFIVQLTGYGKGAPFGMRLASIICLCSQGLADAIVFSLKEKPWKHGQAVNLQSLMFWKRQRGVPDAGPNVGRTREEMMVDGRFARMRRDQEIAAKQLERDADQTAAASSGSKPKTTPEWWDNED</sequence>
<feature type="region of interest" description="Disordered" evidence="5">
    <location>
        <begin position="571"/>
        <end position="600"/>
    </location>
</feature>
<evidence type="ECO:0000256" key="6">
    <source>
        <dbReference type="SAM" id="Phobius"/>
    </source>
</evidence>
<dbReference type="GO" id="GO:0007189">
    <property type="term" value="P:adenylate cyclase-activating G protein-coupled receptor signaling pathway"/>
    <property type="evidence" value="ECO:0007669"/>
    <property type="project" value="TreeGrafter"/>
</dbReference>
<feature type="transmembrane region" description="Helical" evidence="6">
    <location>
        <begin position="77"/>
        <end position="97"/>
    </location>
</feature>
<keyword evidence="2 6" id="KW-0812">Transmembrane</keyword>
<feature type="transmembrane region" description="Helical" evidence="6">
    <location>
        <begin position="153"/>
        <end position="177"/>
    </location>
</feature>
<feature type="transmembrane region" description="Helical" evidence="6">
    <location>
        <begin position="41"/>
        <end position="65"/>
    </location>
</feature>
<dbReference type="EMBL" id="NKUJ01000119">
    <property type="protein sequence ID" value="RMJ13022.1"/>
    <property type="molecule type" value="Genomic_DNA"/>
</dbReference>
<feature type="compositionally biased region" description="Polar residues" evidence="5">
    <location>
        <begin position="385"/>
        <end position="394"/>
    </location>
</feature>
<keyword evidence="4 6" id="KW-0472">Membrane</keyword>
<dbReference type="InterPro" id="IPR023041">
    <property type="entry name" value="Glucose_rcpt_Git3-like_N"/>
</dbReference>
<keyword evidence="3 6" id="KW-1133">Transmembrane helix</keyword>
<comment type="caution">
    <text evidence="9">The sequence shown here is derived from an EMBL/GenBank/DDBJ whole genome shotgun (WGS) entry which is preliminary data.</text>
</comment>
<evidence type="ECO:0000256" key="4">
    <source>
        <dbReference type="ARBA" id="ARBA00023136"/>
    </source>
</evidence>
<gene>
    <name evidence="9" type="ORF">CDV36_007326</name>
</gene>
<feature type="domain" description="G protein-coupled receptor GPR1/2/3 C-terminal" evidence="8">
    <location>
        <begin position="451"/>
        <end position="521"/>
    </location>
</feature>
<dbReference type="Gene3D" id="1.20.1070.10">
    <property type="entry name" value="Rhodopsin 7-helix transmembrane proteins"/>
    <property type="match status" value="1"/>
</dbReference>
<dbReference type="GO" id="GO:0004930">
    <property type="term" value="F:G protein-coupled receptor activity"/>
    <property type="evidence" value="ECO:0007669"/>
    <property type="project" value="TreeGrafter"/>
</dbReference>
<dbReference type="InterPro" id="IPR022596">
    <property type="entry name" value="GPR1/2/3_C"/>
</dbReference>
<feature type="domain" description="Glucose receptor Git3-like N-terminal" evidence="7">
    <location>
        <begin position="43"/>
        <end position="224"/>
    </location>
</feature>
<dbReference type="OrthoDB" id="5368598at2759"/>
<evidence type="ECO:0000259" key="8">
    <source>
        <dbReference type="Pfam" id="PF11970"/>
    </source>
</evidence>
<dbReference type="SUPFAM" id="SSF81321">
    <property type="entry name" value="Family A G protein-coupled receptor-like"/>
    <property type="match status" value="1"/>
</dbReference>
<feature type="transmembrane region" description="Helical" evidence="6">
    <location>
        <begin position="197"/>
        <end position="219"/>
    </location>
</feature>
<dbReference type="GO" id="GO:0005886">
    <property type="term" value="C:plasma membrane"/>
    <property type="evidence" value="ECO:0007669"/>
    <property type="project" value="TreeGrafter"/>
</dbReference>
<evidence type="ECO:0000313" key="10">
    <source>
        <dbReference type="Proteomes" id="UP000277212"/>
    </source>
</evidence>
<dbReference type="PANTHER" id="PTHR23112:SF37">
    <property type="entry name" value="G PROTEIN-COUPLED RECEPTOR GPR1"/>
    <property type="match status" value="1"/>
</dbReference>
<dbReference type="Proteomes" id="UP000277212">
    <property type="component" value="Unassembled WGS sequence"/>
</dbReference>
<organism evidence="9 10">
    <name type="scientific">Fusarium kuroshium</name>
    <dbReference type="NCBI Taxonomy" id="2010991"/>
    <lineage>
        <taxon>Eukaryota</taxon>
        <taxon>Fungi</taxon>
        <taxon>Dikarya</taxon>
        <taxon>Ascomycota</taxon>
        <taxon>Pezizomycotina</taxon>
        <taxon>Sordariomycetes</taxon>
        <taxon>Hypocreomycetidae</taxon>
        <taxon>Hypocreales</taxon>
        <taxon>Nectriaceae</taxon>
        <taxon>Fusarium</taxon>
        <taxon>Fusarium solani species complex</taxon>
    </lineage>
</organism>
<proteinExistence type="predicted"/>
<evidence type="ECO:0000256" key="1">
    <source>
        <dbReference type="ARBA" id="ARBA00004141"/>
    </source>
</evidence>
<dbReference type="Pfam" id="PF11710">
    <property type="entry name" value="Git3"/>
    <property type="match status" value="1"/>
</dbReference>
<feature type="compositionally biased region" description="Polar residues" evidence="5">
    <location>
        <begin position="581"/>
        <end position="590"/>
    </location>
</feature>
<feature type="region of interest" description="Disordered" evidence="5">
    <location>
        <begin position="382"/>
        <end position="413"/>
    </location>
</feature>
<evidence type="ECO:0000256" key="3">
    <source>
        <dbReference type="ARBA" id="ARBA00022989"/>
    </source>
</evidence>
<evidence type="ECO:0000256" key="2">
    <source>
        <dbReference type="ARBA" id="ARBA00022692"/>
    </source>
</evidence>
<dbReference type="AlphaFoldDB" id="A0A3M2S6Z2"/>
<keyword evidence="10" id="KW-1185">Reference proteome</keyword>
<protein>
    <recommendedName>
        <fullName evidence="11">G-protein coupled receptors family 1 profile domain-containing protein</fullName>
    </recommendedName>
</protein>
<dbReference type="PANTHER" id="PTHR23112">
    <property type="entry name" value="G PROTEIN-COUPLED RECEPTOR 157-RELATED"/>
    <property type="match status" value="1"/>
</dbReference>
<evidence type="ECO:0000256" key="5">
    <source>
        <dbReference type="SAM" id="MobiDB-lite"/>
    </source>
</evidence>
<reference evidence="9 10" key="1">
    <citation type="submission" date="2017-06" db="EMBL/GenBank/DDBJ databases">
        <title>Comparative genomic analysis of Ambrosia Fusariam Clade fungi.</title>
        <authorList>
            <person name="Stajich J.E."/>
            <person name="Carrillo J."/>
            <person name="Kijimoto T."/>
            <person name="Eskalen A."/>
            <person name="O'Donnell K."/>
            <person name="Kasson M."/>
        </authorList>
    </citation>
    <scope>NUCLEOTIDE SEQUENCE [LARGE SCALE GENOMIC DNA]</scope>
    <source>
        <strain evidence="9">UCR3666</strain>
    </source>
</reference>
<feature type="transmembrane region" description="Helical" evidence="6">
    <location>
        <begin position="117"/>
        <end position="141"/>
    </location>
</feature>
<name>A0A3M2S6Z2_9HYPO</name>
<feature type="transmembrane region" description="Helical" evidence="6">
    <location>
        <begin position="463"/>
        <end position="483"/>
    </location>
</feature>
<evidence type="ECO:0000313" key="9">
    <source>
        <dbReference type="EMBL" id="RMJ13022.1"/>
    </source>
</evidence>
<dbReference type="STRING" id="2010991.A0A3M2S6Z2"/>
<accession>A0A3M2S6Z2</accession>
<evidence type="ECO:0000259" key="7">
    <source>
        <dbReference type="Pfam" id="PF11710"/>
    </source>
</evidence>
<evidence type="ECO:0008006" key="11">
    <source>
        <dbReference type="Google" id="ProtNLM"/>
    </source>
</evidence>